<evidence type="ECO:0000256" key="2">
    <source>
        <dbReference type="ARBA" id="ARBA00022896"/>
    </source>
</evidence>
<accession>A0A2P6R9Y2</accession>
<dbReference type="EMBL" id="PDCK01000041">
    <property type="protein sequence ID" value="PRQ43225.1"/>
    <property type="molecule type" value="Genomic_DNA"/>
</dbReference>
<evidence type="ECO:0000313" key="5">
    <source>
        <dbReference type="EMBL" id="PRQ43225.1"/>
    </source>
</evidence>
<feature type="domain" description="Fe2OG dioxygenase" evidence="4">
    <location>
        <begin position="17"/>
        <end position="126"/>
    </location>
</feature>
<comment type="caution">
    <text evidence="5">The sequence shown here is derived from an EMBL/GenBank/DDBJ whole genome shotgun (WGS) entry which is preliminary data.</text>
</comment>
<dbReference type="GO" id="GO:0032259">
    <property type="term" value="P:methylation"/>
    <property type="evidence" value="ECO:0007669"/>
    <property type="project" value="UniProtKB-KW"/>
</dbReference>
<dbReference type="PROSITE" id="PS51471">
    <property type="entry name" value="FE2OG_OXY"/>
    <property type="match status" value="1"/>
</dbReference>
<dbReference type="GO" id="GO:0046872">
    <property type="term" value="F:metal ion binding"/>
    <property type="evidence" value="ECO:0007669"/>
    <property type="project" value="UniProtKB-KW"/>
</dbReference>
<name>A0A2P6R9Y2_ROSCH</name>
<keyword evidence="5" id="KW-0808">Transferase</keyword>
<keyword evidence="6" id="KW-1185">Reference proteome</keyword>
<evidence type="ECO:0000256" key="1">
    <source>
        <dbReference type="ARBA" id="ARBA00022723"/>
    </source>
</evidence>
<gene>
    <name evidence="5" type="ORF">RchiOBHm_Chr3g0466151</name>
</gene>
<dbReference type="Gene3D" id="2.60.120.330">
    <property type="entry name" value="B-lactam Antibiotic, Isopenicillin N Synthase, Chain"/>
    <property type="match status" value="1"/>
</dbReference>
<evidence type="ECO:0000256" key="3">
    <source>
        <dbReference type="ARBA" id="ARBA00023004"/>
    </source>
</evidence>
<dbReference type="InterPro" id="IPR005123">
    <property type="entry name" value="Oxoglu/Fe-dep_dioxygenase_dom"/>
</dbReference>
<dbReference type="STRING" id="74649.A0A2P6R9Y2"/>
<dbReference type="AlphaFoldDB" id="A0A2P6R9Y2"/>
<dbReference type="FunFam" id="2.60.120.330:FF:000079">
    <property type="entry name" value="Protein SRG1"/>
    <property type="match status" value="1"/>
</dbReference>
<dbReference type="SUPFAM" id="SSF51197">
    <property type="entry name" value="Clavaminate synthase-like"/>
    <property type="match status" value="1"/>
</dbReference>
<dbReference type="GO" id="GO:0102805">
    <property type="term" value="F:codeine O-demethylase activity"/>
    <property type="evidence" value="ECO:0007669"/>
    <property type="project" value="UniProtKB-EC"/>
</dbReference>
<keyword evidence="3" id="KW-0408">Iron</keyword>
<evidence type="ECO:0000259" key="4">
    <source>
        <dbReference type="PROSITE" id="PS51471"/>
    </source>
</evidence>
<keyword evidence="5" id="KW-0560">Oxidoreductase</keyword>
<dbReference type="GO" id="GO:0008168">
    <property type="term" value="F:methyltransferase activity"/>
    <property type="evidence" value="ECO:0007669"/>
    <property type="project" value="UniProtKB-KW"/>
</dbReference>
<dbReference type="InterPro" id="IPR027443">
    <property type="entry name" value="IPNS-like_sf"/>
</dbReference>
<dbReference type="PANTHER" id="PTHR47991">
    <property type="entry name" value="OXOGLUTARATE/IRON-DEPENDENT DIOXYGENASE"/>
    <property type="match status" value="1"/>
</dbReference>
<keyword evidence="1" id="KW-0479">Metal-binding</keyword>
<proteinExistence type="predicted"/>
<dbReference type="OMA" id="AMAMYYY"/>
<organism evidence="5 6">
    <name type="scientific">Rosa chinensis</name>
    <name type="common">China rose</name>
    <dbReference type="NCBI Taxonomy" id="74649"/>
    <lineage>
        <taxon>Eukaryota</taxon>
        <taxon>Viridiplantae</taxon>
        <taxon>Streptophyta</taxon>
        <taxon>Embryophyta</taxon>
        <taxon>Tracheophyta</taxon>
        <taxon>Spermatophyta</taxon>
        <taxon>Magnoliopsida</taxon>
        <taxon>eudicotyledons</taxon>
        <taxon>Gunneridae</taxon>
        <taxon>Pentapetalae</taxon>
        <taxon>rosids</taxon>
        <taxon>fabids</taxon>
        <taxon>Rosales</taxon>
        <taxon>Rosaceae</taxon>
        <taxon>Rosoideae</taxon>
        <taxon>Rosoideae incertae sedis</taxon>
        <taxon>Rosa</taxon>
    </lineage>
</organism>
<dbReference type="GO" id="GO:0031418">
    <property type="term" value="F:L-ascorbic acid binding"/>
    <property type="evidence" value="ECO:0007669"/>
    <property type="project" value="UniProtKB-KW"/>
</dbReference>
<dbReference type="InterPro" id="IPR044861">
    <property type="entry name" value="IPNS-like_FE2OG_OXY"/>
</dbReference>
<dbReference type="Gramene" id="PRQ43225">
    <property type="protein sequence ID" value="PRQ43225"/>
    <property type="gene ID" value="RchiOBHm_Chr3g0466151"/>
</dbReference>
<evidence type="ECO:0000313" key="6">
    <source>
        <dbReference type="Proteomes" id="UP000238479"/>
    </source>
</evidence>
<dbReference type="EC" id="1.14.11.32" evidence="5"/>
<dbReference type="Pfam" id="PF03171">
    <property type="entry name" value="2OG-FeII_Oxy"/>
    <property type="match status" value="1"/>
</dbReference>
<keyword evidence="5" id="KW-0489">Methyltransferase</keyword>
<reference evidence="5 6" key="1">
    <citation type="journal article" date="2018" name="Nat. Genet.">
        <title>The Rosa genome provides new insights in the design of modern roses.</title>
        <authorList>
            <person name="Bendahmane M."/>
        </authorList>
    </citation>
    <scope>NUCLEOTIDE SEQUENCE [LARGE SCALE GENOMIC DNA]</scope>
    <source>
        <strain evidence="6">cv. Old Blush</strain>
    </source>
</reference>
<dbReference type="InterPro" id="IPR050295">
    <property type="entry name" value="Plant_2OG-oxidoreductases"/>
</dbReference>
<keyword evidence="2" id="KW-0847">Vitamin C</keyword>
<sequence>MSLSILMGMEKDSLIGLHNQLLQGVRVNYYPPCSMPHKVLGLSPHSDTSTITILMQEDDVTGLQIQKGGEWVSVEPIPNALVVNVGDVLEVMSTRIWTNGKYKSIEHRAVTTKNKARLSYATFLFPHDDVEVEPIYDIVESQTMYKKVRYGDYLRQSMKMKHAGKAHTQMAKIEG</sequence>
<dbReference type="Proteomes" id="UP000238479">
    <property type="component" value="Chromosome 3"/>
</dbReference>
<protein>
    <submittedName>
        <fullName evidence="5">Putative codeine 3-O-demethylase</fullName>
        <ecNumber evidence="5">1.14.11.32</ecNumber>
    </submittedName>
</protein>